<feature type="region of interest" description="Disordered" evidence="1">
    <location>
        <begin position="421"/>
        <end position="480"/>
    </location>
</feature>
<feature type="region of interest" description="Disordered" evidence="1">
    <location>
        <begin position="521"/>
        <end position="620"/>
    </location>
</feature>
<reference evidence="2" key="1">
    <citation type="journal article" date="2020" name="bioRxiv">
        <title>Whole genome comparisons of ergot fungi reveals the divergence and evolution of species within the genus Claviceps are the result of varying mechanisms driving genome evolution and host range expansion.</title>
        <authorList>
            <person name="Wyka S.A."/>
            <person name="Mondo S.J."/>
            <person name="Liu M."/>
            <person name="Dettman J."/>
            <person name="Nalam V."/>
            <person name="Broders K.D."/>
        </authorList>
    </citation>
    <scope>NUCLEOTIDE SEQUENCE</scope>
    <source>
        <strain evidence="2">CCC 602</strain>
    </source>
</reference>
<evidence type="ECO:0000256" key="1">
    <source>
        <dbReference type="SAM" id="MobiDB-lite"/>
    </source>
</evidence>
<feature type="compositionally biased region" description="Low complexity" evidence="1">
    <location>
        <begin position="217"/>
        <end position="242"/>
    </location>
</feature>
<feature type="compositionally biased region" description="Low complexity" evidence="1">
    <location>
        <begin position="521"/>
        <end position="546"/>
    </location>
</feature>
<evidence type="ECO:0000313" key="3">
    <source>
        <dbReference type="Proteomes" id="UP000748025"/>
    </source>
</evidence>
<gene>
    <name evidence="2" type="ORF">E4U43_007430</name>
</gene>
<sequence length="764" mass="84034">MAPLASIPEANTSLRSTFETRRPRSRVVFLSRRPTRPPRCSPARLLSTKQQTCANEKSTSAAAHSHVPLAANHPHPQHSRNNNPDGTESRSSTWNQFSSDAPVGVPEHLRKSESPFDLDSFPHPPSSNNFTHSDNTRPLITSRPPGKDAAPKPPLALSQRKLLVPGLREPATIRRSLTDAAVDLLNPVKRQSVNSALVAAVSRSIIQQLRLFSTTAQQSSHSSQKQQSLSKSSGSCMSSQKQSLNRFTRDLEAYAELASAKGKIVKDTPPPPSADGATLHTVAELLPFRPQLRAAGLAVTSKDQASRVPKYLQDLQPGLPPPRVRRRRGCGHVVPAQVDGMDGSGSSSGPRQSINTEISFAEPQKMDEFRFALVDEAPVRKKKDGTGKKKRTGRQCLPCFPAEDDFTTDTDWAHFKAPATATSNNHVQQKLHRRGTRNVPAKSQTSTPLDQVYTGSDLHSPYQQPTSRAAGDTFGNQDGRAELGGPNFITTGRRHSLAMPKLPLETTDCQIKHRQCPVKAGQSRAQAQAQTQTRPRAAARAAVPRGVDFEKATNQKKPRQVGREPSVKGSKSHTQMNRISVPDALAGLSERGPDLDTPLEVEVDGQRGARPRRPRRSVSASTIRKSVFQYDPYHIGICCPKSRGVPAKLTARPNIPRRTSSIKDSRDSSDFDYDDREISDRDVLRGLHVAASAACNEEIDAFVRNRTGLRVRRFLADLMVLETLTAVRPGEDDEQHARRRRAEMRKLKQQVRRSREVAMTGGLI</sequence>
<dbReference type="AlphaFoldDB" id="A0A9P7NES2"/>
<keyword evidence="3" id="KW-1185">Reference proteome</keyword>
<comment type="caution">
    <text evidence="2">The sequence shown here is derived from an EMBL/GenBank/DDBJ whole genome shotgun (WGS) entry which is preliminary data.</text>
</comment>
<dbReference type="Proteomes" id="UP000748025">
    <property type="component" value="Unassembled WGS sequence"/>
</dbReference>
<protein>
    <submittedName>
        <fullName evidence="2">Uncharacterized protein</fullName>
    </submittedName>
</protein>
<proteinExistence type="predicted"/>
<accession>A0A9P7NES2</accession>
<feature type="compositionally biased region" description="Polar residues" evidence="1">
    <location>
        <begin position="47"/>
        <end position="62"/>
    </location>
</feature>
<feature type="region of interest" description="Disordered" evidence="1">
    <location>
        <begin position="1"/>
        <end position="161"/>
    </location>
</feature>
<dbReference type="EMBL" id="SRPW01000627">
    <property type="protein sequence ID" value="KAG6013224.1"/>
    <property type="molecule type" value="Genomic_DNA"/>
</dbReference>
<feature type="compositionally biased region" description="Polar residues" evidence="1">
    <location>
        <begin position="126"/>
        <end position="139"/>
    </location>
</feature>
<feature type="compositionally biased region" description="Polar residues" evidence="1">
    <location>
        <begin position="79"/>
        <end position="99"/>
    </location>
</feature>
<dbReference type="OrthoDB" id="273010at2759"/>
<name>A0A9P7NES2_9HYPO</name>
<evidence type="ECO:0000313" key="2">
    <source>
        <dbReference type="EMBL" id="KAG6013224.1"/>
    </source>
</evidence>
<organism evidence="2 3">
    <name type="scientific">Claviceps pusilla</name>
    <dbReference type="NCBI Taxonomy" id="123648"/>
    <lineage>
        <taxon>Eukaryota</taxon>
        <taxon>Fungi</taxon>
        <taxon>Dikarya</taxon>
        <taxon>Ascomycota</taxon>
        <taxon>Pezizomycotina</taxon>
        <taxon>Sordariomycetes</taxon>
        <taxon>Hypocreomycetidae</taxon>
        <taxon>Hypocreales</taxon>
        <taxon>Clavicipitaceae</taxon>
        <taxon>Claviceps</taxon>
    </lineage>
</organism>
<feature type="region of interest" description="Disordered" evidence="1">
    <location>
        <begin position="215"/>
        <end position="242"/>
    </location>
</feature>